<proteinExistence type="predicted"/>
<name>A0A537J5M9_9BACT</name>
<dbReference type="Proteomes" id="UP000318093">
    <property type="component" value="Unassembled WGS sequence"/>
</dbReference>
<sequence length="230" mass="26173">FRHDIQSLRVVEMLERRRTREGVYQEGLNLTWEVRNGIGGHSKGPSDIEIFPDLEAMQPASGPETVEGQLARVADRIGYVHHDTDDAIRAGLIREEDVPEAVRRVLGQTRGQWIDTTVRDLVARSADGGRIQMAEDVRTALNRLKDFLFEAVYQGSAAKAEVAKSQRLLLELFEYFTEHPGEISEDSRRLLDEGRVTVERAVCDFLAGMTDRFAIRMQEQLFVPRTWASY</sequence>
<dbReference type="Gene3D" id="1.10.3210.10">
    <property type="entry name" value="Hypothetical protein af1432"/>
    <property type="match status" value="1"/>
</dbReference>
<dbReference type="GO" id="GO:0016787">
    <property type="term" value="F:hydrolase activity"/>
    <property type="evidence" value="ECO:0007669"/>
    <property type="project" value="UniProtKB-KW"/>
</dbReference>
<dbReference type="AlphaFoldDB" id="A0A537J5M9"/>
<dbReference type="SUPFAM" id="SSF109604">
    <property type="entry name" value="HD-domain/PDEase-like"/>
    <property type="match status" value="1"/>
</dbReference>
<evidence type="ECO:0000313" key="4">
    <source>
        <dbReference type="Proteomes" id="UP000318093"/>
    </source>
</evidence>
<feature type="domain" description="Phosphohydrolase-associated" evidence="2">
    <location>
        <begin position="131"/>
        <end position="219"/>
    </location>
</feature>
<organism evidence="3 4">
    <name type="scientific">Candidatus Segetimicrobium genomatis</name>
    <dbReference type="NCBI Taxonomy" id="2569760"/>
    <lineage>
        <taxon>Bacteria</taxon>
        <taxon>Bacillati</taxon>
        <taxon>Candidatus Sysuimicrobiota</taxon>
        <taxon>Candidatus Sysuimicrobiia</taxon>
        <taxon>Candidatus Sysuimicrobiales</taxon>
        <taxon>Candidatus Segetimicrobiaceae</taxon>
        <taxon>Candidatus Segetimicrobium</taxon>
    </lineage>
</organism>
<gene>
    <name evidence="3" type="ORF">E6H03_11320</name>
</gene>
<comment type="caution">
    <text evidence="3">The sequence shown here is derived from an EMBL/GenBank/DDBJ whole genome shotgun (WGS) entry which is preliminary data.</text>
</comment>
<dbReference type="InterPro" id="IPR026875">
    <property type="entry name" value="PHydrolase_assoc_dom"/>
</dbReference>
<evidence type="ECO:0000313" key="3">
    <source>
        <dbReference type="EMBL" id="TMI78858.1"/>
    </source>
</evidence>
<dbReference type="EMBL" id="VBAN01000380">
    <property type="protein sequence ID" value="TMI78858.1"/>
    <property type="molecule type" value="Genomic_DNA"/>
</dbReference>
<keyword evidence="1 3" id="KW-0378">Hydrolase</keyword>
<evidence type="ECO:0000256" key="1">
    <source>
        <dbReference type="ARBA" id="ARBA00022801"/>
    </source>
</evidence>
<dbReference type="Pfam" id="PF13286">
    <property type="entry name" value="HD_assoc"/>
    <property type="match status" value="1"/>
</dbReference>
<evidence type="ECO:0000259" key="2">
    <source>
        <dbReference type="Pfam" id="PF13286"/>
    </source>
</evidence>
<protein>
    <submittedName>
        <fullName evidence="3">Deoxyguanosinetriphosphate triphosphohydrolase</fullName>
    </submittedName>
</protein>
<reference evidence="3 4" key="1">
    <citation type="journal article" date="2019" name="Nat. Microbiol.">
        <title>Mediterranean grassland soil C-N compound turnover is dependent on rainfall and depth, and is mediated by genomically divergent microorganisms.</title>
        <authorList>
            <person name="Diamond S."/>
            <person name="Andeer P.F."/>
            <person name="Li Z."/>
            <person name="Crits-Christoph A."/>
            <person name="Burstein D."/>
            <person name="Anantharaman K."/>
            <person name="Lane K.R."/>
            <person name="Thomas B.C."/>
            <person name="Pan C."/>
            <person name="Northen T.R."/>
            <person name="Banfield J.F."/>
        </authorList>
    </citation>
    <scope>NUCLEOTIDE SEQUENCE [LARGE SCALE GENOMIC DNA]</scope>
    <source>
        <strain evidence="3">NP_6</strain>
    </source>
</reference>
<accession>A0A537J5M9</accession>
<feature type="non-terminal residue" evidence="3">
    <location>
        <position position="1"/>
    </location>
</feature>